<proteinExistence type="inferred from homology"/>
<keyword evidence="7" id="KW-1185">Reference proteome</keyword>
<dbReference type="InterPro" id="IPR002736">
    <property type="entry name" value="CitG"/>
</dbReference>
<dbReference type="RefSeq" id="WP_203942402.1">
    <property type="nucleotide sequence ID" value="NZ_BOOR01000004.1"/>
</dbReference>
<dbReference type="PANTHER" id="PTHR30201">
    <property type="entry name" value="TRIPHOSPHORIBOSYL-DEPHOSPHO-COA SYNTHASE"/>
    <property type="match status" value="1"/>
</dbReference>
<reference evidence="6" key="1">
    <citation type="submission" date="2021-01" db="EMBL/GenBank/DDBJ databases">
        <title>Whole genome shotgun sequence of Planotetraspora thailandica NBRC 104271.</title>
        <authorList>
            <person name="Komaki H."/>
            <person name="Tamura T."/>
        </authorList>
    </citation>
    <scope>NUCLEOTIDE SEQUENCE</scope>
    <source>
        <strain evidence="6">NBRC 104271</strain>
    </source>
</reference>
<evidence type="ECO:0000313" key="6">
    <source>
        <dbReference type="EMBL" id="GII52113.1"/>
    </source>
</evidence>
<evidence type="ECO:0000256" key="3">
    <source>
        <dbReference type="ARBA" id="ARBA00022679"/>
    </source>
</evidence>
<sequence length="317" mass="33331">MTRPPASARGDAVCPVPAPAELAGMAVRALREEARLSPKPGLVDRRGGGAHDDMDLPLLLASAEALRPTFLSVAAAARRTAAGVGLREELGRLGRAGERAMLRVTRGVNTHRGALWALGLLAAAACVARDEREAAHGAARLAALPDRWAPAAAASHGERARRRYGGGGARSEAEAAFPHVIEIALPRLRRARAAGLTEDAARLDALLELMSFLDDTCVLHRGGLEGLRVVRLGAERVLAEGGAGTDRGRAALMDLDGRLRRLRLSPGGSGDLLAAALFLDSVFSTASSQPGLLNRVFLNRAPFTLPHGRWSHADAEL</sequence>
<keyword evidence="3" id="KW-0808">Transferase</keyword>
<dbReference type="GO" id="GO:0046917">
    <property type="term" value="F:triphosphoribosyl-dephospho-CoA synthase activity"/>
    <property type="evidence" value="ECO:0007669"/>
    <property type="project" value="UniProtKB-EC"/>
</dbReference>
<dbReference type="NCBIfam" id="NF002315">
    <property type="entry name" value="PRK01237.1"/>
    <property type="match status" value="1"/>
</dbReference>
<dbReference type="InterPro" id="IPR017555">
    <property type="entry name" value="TriPribosyl-deP-CoA_syn"/>
</dbReference>
<comment type="catalytic activity">
    <reaction evidence="1">
        <text>3'-dephospho-CoA + ATP = 2'-(5''-triphospho-alpha-D-ribosyl)-3'-dephospho-CoA + adenine</text>
        <dbReference type="Rhea" id="RHEA:15117"/>
        <dbReference type="ChEBI" id="CHEBI:16708"/>
        <dbReference type="ChEBI" id="CHEBI:30616"/>
        <dbReference type="ChEBI" id="CHEBI:57328"/>
        <dbReference type="ChEBI" id="CHEBI:61378"/>
        <dbReference type="EC" id="2.4.2.52"/>
    </reaction>
</comment>
<evidence type="ECO:0000256" key="1">
    <source>
        <dbReference type="ARBA" id="ARBA00001210"/>
    </source>
</evidence>
<evidence type="ECO:0000313" key="7">
    <source>
        <dbReference type="Proteomes" id="UP000605992"/>
    </source>
</evidence>
<keyword evidence="4" id="KW-0547">Nucleotide-binding</keyword>
<protein>
    <recommendedName>
        <fullName evidence="2">triphosphoribosyl-dephospho-CoA synthase</fullName>
        <ecNumber evidence="2">2.4.2.52</ecNumber>
    </recommendedName>
</protein>
<evidence type="ECO:0000256" key="4">
    <source>
        <dbReference type="ARBA" id="ARBA00022741"/>
    </source>
</evidence>
<dbReference type="NCBIfam" id="TIGR03132">
    <property type="entry name" value="malonate_mdcB"/>
    <property type="match status" value="1"/>
</dbReference>
<dbReference type="GO" id="GO:0051191">
    <property type="term" value="P:prosthetic group biosynthetic process"/>
    <property type="evidence" value="ECO:0007669"/>
    <property type="project" value="TreeGrafter"/>
</dbReference>
<dbReference type="Proteomes" id="UP000605992">
    <property type="component" value="Unassembled WGS sequence"/>
</dbReference>
<evidence type="ECO:0000256" key="2">
    <source>
        <dbReference type="ARBA" id="ARBA00012074"/>
    </source>
</evidence>
<dbReference type="AlphaFoldDB" id="A0A8J3XWU7"/>
<dbReference type="PANTHER" id="PTHR30201:SF2">
    <property type="entry name" value="2-(5''-TRIPHOSPHORIBOSYL)-3'-DEPHOSPHOCOENZYME-A SYNTHASE"/>
    <property type="match status" value="1"/>
</dbReference>
<dbReference type="EC" id="2.4.2.52" evidence="2"/>
<dbReference type="Gene3D" id="1.10.4200.10">
    <property type="entry name" value="Triphosphoribosyl-dephospho-CoA protein"/>
    <property type="match status" value="2"/>
</dbReference>
<dbReference type="EMBL" id="BOOR01000004">
    <property type="protein sequence ID" value="GII52113.1"/>
    <property type="molecule type" value="Genomic_DNA"/>
</dbReference>
<dbReference type="HAMAP" id="MF_01883">
    <property type="entry name" value="MdcB"/>
    <property type="match status" value="1"/>
</dbReference>
<name>A0A8J3XWU7_9ACTN</name>
<keyword evidence="5" id="KW-0067">ATP-binding</keyword>
<dbReference type="Pfam" id="PF01874">
    <property type="entry name" value="CitG"/>
    <property type="match status" value="1"/>
</dbReference>
<organism evidence="6 7">
    <name type="scientific">Planotetraspora thailandica</name>
    <dbReference type="NCBI Taxonomy" id="487172"/>
    <lineage>
        <taxon>Bacteria</taxon>
        <taxon>Bacillati</taxon>
        <taxon>Actinomycetota</taxon>
        <taxon>Actinomycetes</taxon>
        <taxon>Streptosporangiales</taxon>
        <taxon>Streptosporangiaceae</taxon>
        <taxon>Planotetraspora</taxon>
    </lineage>
</organism>
<comment type="caution">
    <text evidence="6">The sequence shown here is derived from an EMBL/GenBank/DDBJ whole genome shotgun (WGS) entry which is preliminary data.</text>
</comment>
<dbReference type="GO" id="GO:0005524">
    <property type="term" value="F:ATP binding"/>
    <property type="evidence" value="ECO:0007669"/>
    <property type="project" value="UniProtKB-KW"/>
</dbReference>
<gene>
    <name evidence="6" type="primary">mdcB</name>
    <name evidence="6" type="ORF">Pth03_05020</name>
</gene>
<evidence type="ECO:0000256" key="5">
    <source>
        <dbReference type="ARBA" id="ARBA00022840"/>
    </source>
</evidence>
<accession>A0A8J3XWU7</accession>